<keyword evidence="2" id="KW-1185">Reference proteome</keyword>
<gene>
    <name evidence="1" type="ORF">GCM10010844_38050</name>
</gene>
<dbReference type="EMBL" id="BMPE01000021">
    <property type="protein sequence ID" value="GGL15559.1"/>
    <property type="molecule type" value="Genomic_DNA"/>
</dbReference>
<name>A0ABQ2FQ33_9DEIO</name>
<dbReference type="Proteomes" id="UP000604341">
    <property type="component" value="Unassembled WGS sequence"/>
</dbReference>
<evidence type="ECO:0000313" key="1">
    <source>
        <dbReference type="EMBL" id="GGL15559.1"/>
    </source>
</evidence>
<protein>
    <submittedName>
        <fullName evidence="1">Uncharacterized protein</fullName>
    </submittedName>
</protein>
<evidence type="ECO:0000313" key="2">
    <source>
        <dbReference type="Proteomes" id="UP000604341"/>
    </source>
</evidence>
<sequence length="135" mass="14374">MTHSTPAVNTPEIPASFRAAMARAIGDARLRGVPFSPTQGERVTLGDTVYAVELLETGGFVVESGKAQYTVTITDLNTGLRAEYANAWAKTRRAKTGAVKHHYSQKSVGGHKSWGALLSALVAHAAQRWQGQVAA</sequence>
<dbReference type="RefSeq" id="WP_189070564.1">
    <property type="nucleotide sequence ID" value="NZ_BMPE01000021.1"/>
</dbReference>
<accession>A0ABQ2FQ33</accession>
<organism evidence="1 2">
    <name type="scientific">Deinococcus radiotolerans</name>
    <dbReference type="NCBI Taxonomy" id="1309407"/>
    <lineage>
        <taxon>Bacteria</taxon>
        <taxon>Thermotogati</taxon>
        <taxon>Deinococcota</taxon>
        <taxon>Deinococci</taxon>
        <taxon>Deinococcales</taxon>
        <taxon>Deinococcaceae</taxon>
        <taxon>Deinococcus</taxon>
    </lineage>
</organism>
<reference evidence="2" key="1">
    <citation type="journal article" date="2019" name="Int. J. Syst. Evol. Microbiol.">
        <title>The Global Catalogue of Microorganisms (GCM) 10K type strain sequencing project: providing services to taxonomists for standard genome sequencing and annotation.</title>
        <authorList>
            <consortium name="The Broad Institute Genomics Platform"/>
            <consortium name="The Broad Institute Genome Sequencing Center for Infectious Disease"/>
            <person name="Wu L."/>
            <person name="Ma J."/>
        </authorList>
    </citation>
    <scope>NUCLEOTIDE SEQUENCE [LARGE SCALE GENOMIC DNA]</scope>
    <source>
        <strain evidence="2">JCM 19173</strain>
    </source>
</reference>
<proteinExistence type="predicted"/>
<comment type="caution">
    <text evidence="1">The sequence shown here is derived from an EMBL/GenBank/DDBJ whole genome shotgun (WGS) entry which is preliminary data.</text>
</comment>